<evidence type="ECO:0000256" key="1">
    <source>
        <dbReference type="ARBA" id="ARBA00004141"/>
    </source>
</evidence>
<evidence type="ECO:0000256" key="5">
    <source>
        <dbReference type="ARBA" id="ARBA00023136"/>
    </source>
</evidence>
<dbReference type="InterPro" id="IPR044644">
    <property type="entry name" value="DinF-like"/>
</dbReference>
<feature type="transmembrane region" description="Helical" evidence="6">
    <location>
        <begin position="388"/>
        <end position="416"/>
    </location>
</feature>
<organism evidence="7 8">
    <name type="scientific">Durusdinium trenchii</name>
    <dbReference type="NCBI Taxonomy" id="1381693"/>
    <lineage>
        <taxon>Eukaryota</taxon>
        <taxon>Sar</taxon>
        <taxon>Alveolata</taxon>
        <taxon>Dinophyceae</taxon>
        <taxon>Suessiales</taxon>
        <taxon>Symbiodiniaceae</taxon>
        <taxon>Durusdinium</taxon>
    </lineage>
</organism>
<comment type="subcellular location">
    <subcellularLocation>
        <location evidence="1">Membrane</location>
        <topology evidence="1">Multi-pass membrane protein</topology>
    </subcellularLocation>
</comment>
<comment type="similarity">
    <text evidence="2">Belongs to the multi antimicrobial extrusion (MATE) (TC 2.A.66.1) family.</text>
</comment>
<dbReference type="EMBL" id="CAXAMM010029469">
    <property type="protein sequence ID" value="CAK9064770.1"/>
    <property type="molecule type" value="Genomic_DNA"/>
</dbReference>
<dbReference type="PANTHER" id="PTHR42893">
    <property type="entry name" value="PROTEIN DETOXIFICATION 44, CHLOROPLASTIC-RELATED"/>
    <property type="match status" value="1"/>
</dbReference>
<accession>A0ABP0NLW6</accession>
<feature type="transmembrane region" description="Helical" evidence="6">
    <location>
        <begin position="131"/>
        <end position="148"/>
    </location>
</feature>
<evidence type="ECO:0000313" key="7">
    <source>
        <dbReference type="EMBL" id="CAK9064770.1"/>
    </source>
</evidence>
<dbReference type="PANTHER" id="PTHR42893:SF46">
    <property type="entry name" value="PROTEIN DETOXIFICATION 44, CHLOROPLASTIC"/>
    <property type="match status" value="1"/>
</dbReference>
<evidence type="ECO:0000256" key="2">
    <source>
        <dbReference type="ARBA" id="ARBA00010199"/>
    </source>
</evidence>
<keyword evidence="5 6" id="KW-0472">Membrane</keyword>
<keyword evidence="8" id="KW-1185">Reference proteome</keyword>
<feature type="transmembrane region" description="Helical" evidence="6">
    <location>
        <begin position="428"/>
        <end position="450"/>
    </location>
</feature>
<reference evidence="7 8" key="1">
    <citation type="submission" date="2024-02" db="EMBL/GenBank/DDBJ databases">
        <authorList>
            <person name="Chen Y."/>
            <person name="Shah S."/>
            <person name="Dougan E. K."/>
            <person name="Thang M."/>
            <person name="Chan C."/>
        </authorList>
    </citation>
    <scope>NUCLEOTIDE SEQUENCE [LARGE SCALE GENOMIC DNA]</scope>
</reference>
<dbReference type="InterPro" id="IPR002528">
    <property type="entry name" value="MATE_fam"/>
</dbReference>
<comment type="caution">
    <text evidence="7">The sequence shown here is derived from an EMBL/GenBank/DDBJ whole genome shotgun (WGS) entry which is preliminary data.</text>
</comment>
<evidence type="ECO:0000256" key="4">
    <source>
        <dbReference type="ARBA" id="ARBA00022989"/>
    </source>
</evidence>
<protein>
    <submittedName>
        <fullName evidence="7">Chloroplastic (AtDTX44) (Multidrug and toxic compound extrusion protein 44) (MATE protein 44)</fullName>
    </submittedName>
</protein>
<gene>
    <name evidence="7" type="ORF">SCF082_LOCUS33294</name>
</gene>
<proteinExistence type="inferred from homology"/>
<dbReference type="Pfam" id="PF01554">
    <property type="entry name" value="MatE"/>
    <property type="match status" value="1"/>
</dbReference>
<name>A0ABP0NLW6_9DINO</name>
<dbReference type="Proteomes" id="UP001642464">
    <property type="component" value="Unassembled WGS sequence"/>
</dbReference>
<keyword evidence="4 6" id="KW-1133">Transmembrane helix</keyword>
<sequence>MLADAWSKCPRSRWPKSQVCVRSPECPSAAPGGRGACNDRRPAELVGLAVATVLAQKRPTAAQRAGATAQRDGSGTWWTDLDQEILQVWPAAVANLILPGLVGAVDLFWIAQSGDPMKIAGMGATNQIYNTIYFLLSFLPTILTPRIAEEFAQNRPKEAAKWVTEAFSFAVLMGLCGTIALVCYPHAVLRMITTNPDVLGNAVPYCRIRGFSLIATLCSSVSFATFRGLLDFETPLRVALATNVVNALLDPVLMNTLGLGVSGVALATTFAEVGGAVVLTMLLRRRKLLSKTPTLPAMSTVETFVKSGVAVQVRATLTNLMFLLAVRRVTEMDPTGVQAAAYQVTQQFWHLAGYVSLALSSPGAGLVPNKYFQEGGGIDEARRLADRLYLWGGCLGIVLCFLQLACLPLVGILAPIKEVQEAARSPAILAALLQIINGIVFAGEGILVGLKAYRWLAASSGIGCGCM</sequence>
<feature type="transmembrane region" description="Helical" evidence="6">
    <location>
        <begin position="88"/>
        <end position="110"/>
    </location>
</feature>
<feature type="transmembrane region" description="Helical" evidence="6">
    <location>
        <begin position="168"/>
        <end position="189"/>
    </location>
</feature>
<feature type="non-terminal residue" evidence="7">
    <location>
        <position position="467"/>
    </location>
</feature>
<feature type="transmembrane region" description="Helical" evidence="6">
    <location>
        <begin position="210"/>
        <end position="230"/>
    </location>
</feature>
<keyword evidence="3 6" id="KW-0812">Transmembrane</keyword>
<evidence type="ECO:0000313" key="8">
    <source>
        <dbReference type="Proteomes" id="UP001642464"/>
    </source>
</evidence>
<evidence type="ECO:0000256" key="6">
    <source>
        <dbReference type="SAM" id="Phobius"/>
    </source>
</evidence>
<feature type="transmembrane region" description="Helical" evidence="6">
    <location>
        <begin position="257"/>
        <end position="283"/>
    </location>
</feature>
<evidence type="ECO:0000256" key="3">
    <source>
        <dbReference type="ARBA" id="ARBA00022692"/>
    </source>
</evidence>